<evidence type="ECO:0000313" key="5">
    <source>
        <dbReference type="EMBL" id="RVW44537.1"/>
    </source>
</evidence>
<dbReference type="Pfam" id="PF03081">
    <property type="entry name" value="Exo70_C"/>
    <property type="match status" value="1"/>
</dbReference>
<dbReference type="InterPro" id="IPR016159">
    <property type="entry name" value="Cullin_repeat-like_dom_sf"/>
</dbReference>
<sequence>MQRNPCFSFGTESSVILGVEKLTKDDVQKMQWEVLEAKIGNWIHFMRIAVKLLFSGEKKVCGQIFDGVDSLRDQCFAEVTANSVAVLLSFGDAIAKSKRIENLHFFLQYHLSPILKMCKVHLSWKSLLWLRHEIETIFEGQACVEMRESSLSLTKRLAQTAQETFGDFEEAVEKDATKTAVLDGTVHPLTSYVINYVKFLFDYQSTLKQLFQEFGEGDADAQLASVTTQIMLALQNNLDGKSKQYKDPALTQLFLMNNIHYIVRSVRRSEAKDLLGDDWVQIHRRIVQQHANQYKRVSWAKILQCLSIQGAASSGGGGAIAEAGSGSGVSRAMVKDRYKTFNIQFEELHQRQSQWTVPDSELRESLRLAVAEVLLPAYRSFIKRFGPMIENGKNPHKYIRYTPEDLEHMLSEFFEGKTLNELKR</sequence>
<keyword evidence="3" id="KW-0653">Protein transport</keyword>
<reference evidence="5 6" key="1">
    <citation type="journal article" date="2018" name="PLoS Genet.">
        <title>Population sequencing reveals clonal diversity and ancestral inbreeding in the grapevine cultivar Chardonnay.</title>
        <authorList>
            <person name="Roach M.J."/>
            <person name="Johnson D.L."/>
            <person name="Bohlmann J."/>
            <person name="van Vuuren H.J."/>
            <person name="Jones S.J."/>
            <person name="Pretorius I.S."/>
            <person name="Schmidt S.A."/>
            <person name="Borneman A.R."/>
        </authorList>
    </citation>
    <scope>NUCLEOTIDE SEQUENCE [LARGE SCALE GENOMIC DNA]</scope>
    <source>
        <strain evidence="6">cv. Chardonnay</strain>
        <tissue evidence="5">Leaf</tissue>
    </source>
</reference>
<evidence type="ECO:0000256" key="3">
    <source>
        <dbReference type="RuleBase" id="RU365026"/>
    </source>
</evidence>
<accession>A0A438E9T6</accession>
<dbReference type="InterPro" id="IPR046364">
    <property type="entry name" value="Exo70_C"/>
</dbReference>
<keyword evidence="3" id="KW-0268">Exocytosis</keyword>
<comment type="function">
    <text evidence="3">Component of the exocyst complex.</text>
</comment>
<dbReference type="PANTHER" id="PTHR12542">
    <property type="entry name" value="EXOCYST COMPLEX PROTEIN EXO70"/>
    <property type="match status" value="1"/>
</dbReference>
<proteinExistence type="inferred from homology"/>
<dbReference type="GO" id="GO:0000145">
    <property type="term" value="C:exocyst"/>
    <property type="evidence" value="ECO:0007669"/>
    <property type="project" value="InterPro"/>
</dbReference>
<dbReference type="GO" id="GO:0005546">
    <property type="term" value="F:phosphatidylinositol-4,5-bisphosphate binding"/>
    <property type="evidence" value="ECO:0007669"/>
    <property type="project" value="InterPro"/>
</dbReference>
<evidence type="ECO:0000259" key="4">
    <source>
        <dbReference type="Pfam" id="PF03081"/>
    </source>
</evidence>
<organism evidence="5 6">
    <name type="scientific">Vitis vinifera</name>
    <name type="common">Grape</name>
    <dbReference type="NCBI Taxonomy" id="29760"/>
    <lineage>
        <taxon>Eukaryota</taxon>
        <taxon>Viridiplantae</taxon>
        <taxon>Streptophyta</taxon>
        <taxon>Embryophyta</taxon>
        <taxon>Tracheophyta</taxon>
        <taxon>Spermatophyta</taxon>
        <taxon>Magnoliopsida</taxon>
        <taxon>eudicotyledons</taxon>
        <taxon>Gunneridae</taxon>
        <taxon>Pentapetalae</taxon>
        <taxon>rosids</taxon>
        <taxon>Vitales</taxon>
        <taxon>Vitaceae</taxon>
        <taxon>Viteae</taxon>
        <taxon>Vitis</taxon>
    </lineage>
</organism>
<dbReference type="InterPro" id="IPR004140">
    <property type="entry name" value="Exo70"/>
</dbReference>
<dbReference type="GO" id="GO:0006887">
    <property type="term" value="P:exocytosis"/>
    <property type="evidence" value="ECO:0007669"/>
    <property type="project" value="UniProtKB-KW"/>
</dbReference>
<gene>
    <name evidence="5" type="primary">EXO70A1_15</name>
    <name evidence="5" type="ORF">CK203_083113</name>
</gene>
<dbReference type="Proteomes" id="UP000288805">
    <property type="component" value="Unassembled WGS sequence"/>
</dbReference>
<dbReference type="SUPFAM" id="SSF74788">
    <property type="entry name" value="Cullin repeat-like"/>
    <property type="match status" value="1"/>
</dbReference>
<name>A0A438E9T6_VITVI</name>
<keyword evidence="2 3" id="KW-0813">Transport</keyword>
<evidence type="ECO:0000256" key="1">
    <source>
        <dbReference type="ARBA" id="ARBA00006756"/>
    </source>
</evidence>
<comment type="similarity">
    <text evidence="1 3">Belongs to the EXO70 family.</text>
</comment>
<feature type="domain" description="Exocyst complex subunit Exo70 C-terminal" evidence="4">
    <location>
        <begin position="41"/>
        <end position="412"/>
    </location>
</feature>
<dbReference type="EMBL" id="QGNW01001350">
    <property type="protein sequence ID" value="RVW44537.1"/>
    <property type="molecule type" value="Genomic_DNA"/>
</dbReference>
<dbReference type="AlphaFoldDB" id="A0A438E9T6"/>
<evidence type="ECO:0000256" key="2">
    <source>
        <dbReference type="ARBA" id="ARBA00022448"/>
    </source>
</evidence>
<dbReference type="Gene3D" id="1.20.1280.170">
    <property type="entry name" value="Exocyst complex component Exo70"/>
    <property type="match status" value="1"/>
</dbReference>
<protein>
    <recommendedName>
        <fullName evidence="3">Exocyst subunit Exo70 family protein</fullName>
    </recommendedName>
</protein>
<dbReference type="PANTHER" id="PTHR12542:SF135">
    <property type="entry name" value="EXOCYST COMPLEX COMPONENT EXO70A3-RELATED"/>
    <property type="match status" value="1"/>
</dbReference>
<comment type="caution">
    <text evidence="5">The sequence shown here is derived from an EMBL/GenBank/DDBJ whole genome shotgun (WGS) entry which is preliminary data.</text>
</comment>
<evidence type="ECO:0000313" key="6">
    <source>
        <dbReference type="Proteomes" id="UP000288805"/>
    </source>
</evidence>
<dbReference type="GO" id="GO:0015031">
    <property type="term" value="P:protein transport"/>
    <property type="evidence" value="ECO:0007669"/>
    <property type="project" value="UniProtKB-KW"/>
</dbReference>